<evidence type="ECO:0000256" key="1">
    <source>
        <dbReference type="SAM" id="MobiDB-lite"/>
    </source>
</evidence>
<evidence type="ECO:0000313" key="3">
    <source>
        <dbReference type="Proteomes" id="UP000006591"/>
    </source>
</evidence>
<sequence length="86" mass="9247">MGPLPSPPVLPPPPLSLSLVFPLPLPPPPPPRFRKFPISSSSSSSSLARSLAAENPARAGWLVLELQSPAPSQAPYQPRYKLHTVY</sequence>
<organism evidence="2">
    <name type="scientific">Oryza nivara</name>
    <name type="common">Indian wild rice</name>
    <name type="synonym">Oryza sativa f. spontanea</name>
    <dbReference type="NCBI Taxonomy" id="4536"/>
    <lineage>
        <taxon>Eukaryota</taxon>
        <taxon>Viridiplantae</taxon>
        <taxon>Streptophyta</taxon>
        <taxon>Embryophyta</taxon>
        <taxon>Tracheophyta</taxon>
        <taxon>Spermatophyta</taxon>
        <taxon>Magnoliopsida</taxon>
        <taxon>Liliopsida</taxon>
        <taxon>Poales</taxon>
        <taxon>Poaceae</taxon>
        <taxon>BOP clade</taxon>
        <taxon>Oryzoideae</taxon>
        <taxon>Oryzeae</taxon>
        <taxon>Oryzinae</taxon>
        <taxon>Oryza</taxon>
    </lineage>
</organism>
<dbReference type="HOGENOM" id="CLU_2501783_0_0_1"/>
<protein>
    <submittedName>
        <fullName evidence="2">Uncharacterized protein</fullName>
    </submittedName>
</protein>
<keyword evidence="3" id="KW-1185">Reference proteome</keyword>
<dbReference type="Gramene" id="ONIVA02G20270.1">
    <property type="protein sequence ID" value="ONIVA02G20270.1"/>
    <property type="gene ID" value="ONIVA02G20270"/>
</dbReference>
<dbReference type="EnsemblPlants" id="ONIVA02G20270.1">
    <property type="protein sequence ID" value="ONIVA02G20270.1"/>
    <property type="gene ID" value="ONIVA02G20270"/>
</dbReference>
<feature type="compositionally biased region" description="Low complexity" evidence="1">
    <location>
        <begin position="36"/>
        <end position="51"/>
    </location>
</feature>
<dbReference type="AlphaFoldDB" id="A0A0E0G7D9"/>
<accession>A0A0E0G7D9</accession>
<name>A0A0E0G7D9_ORYNI</name>
<reference evidence="2" key="1">
    <citation type="submission" date="2015-04" db="UniProtKB">
        <authorList>
            <consortium name="EnsemblPlants"/>
        </authorList>
    </citation>
    <scope>IDENTIFICATION</scope>
    <source>
        <strain evidence="2">SL10</strain>
    </source>
</reference>
<proteinExistence type="predicted"/>
<dbReference type="Proteomes" id="UP000006591">
    <property type="component" value="Chromosome 2"/>
</dbReference>
<reference evidence="2" key="2">
    <citation type="submission" date="2018-04" db="EMBL/GenBank/DDBJ databases">
        <title>OnivRS2 (Oryza nivara Reference Sequence Version 2).</title>
        <authorList>
            <person name="Zhang J."/>
            <person name="Kudrna D."/>
            <person name="Lee S."/>
            <person name="Talag J."/>
            <person name="Rajasekar S."/>
            <person name="Welchert J."/>
            <person name="Hsing Y.-I."/>
            <person name="Wing R.A."/>
        </authorList>
    </citation>
    <scope>NUCLEOTIDE SEQUENCE [LARGE SCALE GENOMIC DNA]</scope>
    <source>
        <strain evidence="2">SL10</strain>
    </source>
</reference>
<evidence type="ECO:0000313" key="2">
    <source>
        <dbReference type="EnsemblPlants" id="ONIVA02G20270.1"/>
    </source>
</evidence>
<feature type="region of interest" description="Disordered" evidence="1">
    <location>
        <begin position="32"/>
        <end position="51"/>
    </location>
</feature>